<dbReference type="EMBL" id="CAJRGZ010000014">
    <property type="protein sequence ID" value="CAG5138453.1"/>
    <property type="molecule type" value="Genomic_DNA"/>
</dbReference>
<dbReference type="PANTHER" id="PTHR38887">
    <property type="entry name" value="CHROMOSOME 21, WHOLE GENOME SHOTGUN SEQUENCE"/>
    <property type="match status" value="1"/>
</dbReference>
<name>A0A8J2HV57_9PLEO</name>
<feature type="compositionally biased region" description="Low complexity" evidence="1">
    <location>
        <begin position="22"/>
        <end position="33"/>
    </location>
</feature>
<evidence type="ECO:0000256" key="1">
    <source>
        <dbReference type="SAM" id="MobiDB-lite"/>
    </source>
</evidence>
<dbReference type="Proteomes" id="UP000676310">
    <property type="component" value="Unassembled WGS sequence"/>
</dbReference>
<feature type="region of interest" description="Disordered" evidence="1">
    <location>
        <begin position="1"/>
        <end position="167"/>
    </location>
</feature>
<feature type="compositionally biased region" description="Polar residues" evidence="1">
    <location>
        <begin position="561"/>
        <end position="572"/>
    </location>
</feature>
<dbReference type="PANTHER" id="PTHR38887:SF1">
    <property type="entry name" value="RAS MODIFICATION PROTEIN ERF4"/>
    <property type="match status" value="1"/>
</dbReference>
<reference evidence="2" key="1">
    <citation type="submission" date="2021-05" db="EMBL/GenBank/DDBJ databases">
        <authorList>
            <person name="Stam R."/>
        </authorList>
    </citation>
    <scope>NUCLEOTIDE SEQUENCE</scope>
    <source>
        <strain evidence="2">CS162</strain>
    </source>
</reference>
<dbReference type="AlphaFoldDB" id="A0A8J2HV57"/>
<dbReference type="OrthoDB" id="3068835at2759"/>
<proteinExistence type="predicted"/>
<feature type="compositionally biased region" description="Acidic residues" evidence="1">
    <location>
        <begin position="586"/>
        <end position="601"/>
    </location>
</feature>
<feature type="compositionally biased region" description="Basic and acidic residues" evidence="1">
    <location>
        <begin position="670"/>
        <end position="736"/>
    </location>
</feature>
<feature type="region of interest" description="Disordered" evidence="1">
    <location>
        <begin position="361"/>
        <end position="470"/>
    </location>
</feature>
<feature type="compositionally biased region" description="Basic residues" evidence="1">
    <location>
        <begin position="408"/>
        <end position="418"/>
    </location>
</feature>
<feature type="compositionally biased region" description="Low complexity" evidence="1">
    <location>
        <begin position="515"/>
        <end position="527"/>
    </location>
</feature>
<feature type="compositionally biased region" description="Low complexity" evidence="1">
    <location>
        <begin position="602"/>
        <end position="613"/>
    </location>
</feature>
<dbReference type="GeneID" id="67015218"/>
<feature type="region of interest" description="Disordered" evidence="1">
    <location>
        <begin position="513"/>
        <end position="749"/>
    </location>
</feature>
<organism evidence="2 3">
    <name type="scientific">Alternaria atra</name>
    <dbReference type="NCBI Taxonomy" id="119953"/>
    <lineage>
        <taxon>Eukaryota</taxon>
        <taxon>Fungi</taxon>
        <taxon>Dikarya</taxon>
        <taxon>Ascomycota</taxon>
        <taxon>Pezizomycotina</taxon>
        <taxon>Dothideomycetes</taxon>
        <taxon>Pleosporomycetidae</taxon>
        <taxon>Pleosporales</taxon>
        <taxon>Pleosporineae</taxon>
        <taxon>Pleosporaceae</taxon>
        <taxon>Alternaria</taxon>
        <taxon>Alternaria sect. Ulocladioides</taxon>
    </lineage>
</organism>
<protein>
    <submittedName>
        <fullName evidence="2">Uncharacterized protein</fullName>
    </submittedName>
</protein>
<feature type="compositionally biased region" description="Acidic residues" evidence="1">
    <location>
        <begin position="614"/>
        <end position="623"/>
    </location>
</feature>
<evidence type="ECO:0000313" key="3">
    <source>
        <dbReference type="Proteomes" id="UP000676310"/>
    </source>
</evidence>
<keyword evidence="3" id="KW-1185">Reference proteome</keyword>
<comment type="caution">
    <text evidence="2">The sequence shown here is derived from an EMBL/GenBank/DDBJ whole genome shotgun (WGS) entry which is preliminary data.</text>
</comment>
<dbReference type="InterPro" id="IPR053221">
    <property type="entry name" value="Burnettramic_acid_biosynth"/>
</dbReference>
<feature type="compositionally biased region" description="Basic and acidic residues" evidence="1">
    <location>
        <begin position="573"/>
        <end position="585"/>
    </location>
</feature>
<feature type="compositionally biased region" description="Polar residues" evidence="1">
    <location>
        <begin position="119"/>
        <end position="148"/>
    </location>
</feature>
<accession>A0A8J2HV57</accession>
<feature type="compositionally biased region" description="Basic residues" evidence="1">
    <location>
        <begin position="646"/>
        <end position="669"/>
    </location>
</feature>
<gene>
    <name evidence="2" type="ORF">ALTATR162_LOCUS364</name>
</gene>
<evidence type="ECO:0000313" key="2">
    <source>
        <dbReference type="EMBL" id="CAG5138453.1"/>
    </source>
</evidence>
<sequence length="765" mass="82878">MAGPPSYPANDDFSSRPPPPSTSSRPNVTSTPSAMSVADSSDNDFEPTPVHSPGGPQYEDLPPSYDEAQDQAVHDTRNGIAPVDPSQIEAHRITLNEGPNEPEVWEYRVRGEEPDPANEQEQAPNYANHTSDKATSVPVQHVSTSESISVGRVHSASASSSSKKPDLASTMLTQALEFTRQEPDAAVQYAPHLNRIIAVPEEGGPGRPANEPVTFLCAYAEVLSRHSIRPAEFADFLYGLQVLCTTSNATAEDLLQAGPIYQDVSSSIVHDYIRGANEAFFAPRGLVVSFRSETALLEVLPIPAGHRATVLANLADITGTAEWRAQQLYPWIEALDAENVPVPSERVLKLHELSERFSGLAAAGQGSSGNGGDTSRRNWGSGSAEAYEDPPHSIPGPPEDSPHAHGPGARHHQGRGRGGHWSPFGMPGHGPFGAPRNGPFGPTGRGPFGRRGLPSRGCGRGCGRGRDNEWRGNEWAEVGKELGKIGEQFGKRMGDWGVEFGKRANAFGLDVGKMASGSASASGAASGQQHQQTQKDDLPPAYHAPAGQESGVLYGDEKSKVNNTPGYSISMTTDDKGKSKAKANDLDNDYDDDDDDDDDDTSSLSSDSSISSDSDSDSDDEDLPSTSTNADLARARKLSIRDARRQLKQRSRQLKSQHRQKKRALKAKHHAGEKGKGKGKEKSKMKKDPEWKEAKKEYKAQRKELRKERMAAKREWREAREEARREMRSARKEARRGGGKIGGNVGQEKGEKKQVVWLVVENLAP</sequence>
<dbReference type="RefSeq" id="XP_043163892.1">
    <property type="nucleotide sequence ID" value="XM_043307957.1"/>
</dbReference>